<comment type="subcellular location">
    <subcellularLocation>
        <location evidence="1">Membrane</location>
        <topology evidence="1">Multi-pass membrane protein</topology>
    </subcellularLocation>
</comment>
<dbReference type="PANTHER" id="PTHR23502:SF163">
    <property type="entry name" value="MAJOR FACILITATOR SUPERFAMILY (MFS) PROFILE DOMAIN-CONTAINING PROTEIN"/>
    <property type="match status" value="1"/>
</dbReference>
<name>A0A4Z1IPC2_9HELO</name>
<dbReference type="EMBL" id="PQXN01000013">
    <property type="protein sequence ID" value="TGO63399.1"/>
    <property type="molecule type" value="Genomic_DNA"/>
</dbReference>
<dbReference type="OrthoDB" id="5296287at2759"/>
<dbReference type="Gene3D" id="1.20.1250.20">
    <property type="entry name" value="MFS general substrate transporter like domains"/>
    <property type="match status" value="1"/>
</dbReference>
<dbReference type="AlphaFoldDB" id="A0A4Z1IPC2"/>
<feature type="transmembrane region" description="Helical" evidence="5">
    <location>
        <begin position="384"/>
        <end position="409"/>
    </location>
</feature>
<feature type="transmembrane region" description="Helical" evidence="5">
    <location>
        <begin position="421"/>
        <end position="439"/>
    </location>
</feature>
<organism evidence="6 7">
    <name type="scientific">Botryotinia convoluta</name>
    <dbReference type="NCBI Taxonomy" id="54673"/>
    <lineage>
        <taxon>Eukaryota</taxon>
        <taxon>Fungi</taxon>
        <taxon>Dikarya</taxon>
        <taxon>Ascomycota</taxon>
        <taxon>Pezizomycotina</taxon>
        <taxon>Leotiomycetes</taxon>
        <taxon>Helotiales</taxon>
        <taxon>Sclerotiniaceae</taxon>
        <taxon>Botryotinia</taxon>
    </lineage>
</organism>
<evidence type="ECO:0000313" key="7">
    <source>
        <dbReference type="Proteomes" id="UP000297527"/>
    </source>
</evidence>
<feature type="transmembrane region" description="Helical" evidence="5">
    <location>
        <begin position="349"/>
        <end position="372"/>
    </location>
</feature>
<evidence type="ECO:0000256" key="4">
    <source>
        <dbReference type="ARBA" id="ARBA00023136"/>
    </source>
</evidence>
<evidence type="ECO:0000256" key="2">
    <source>
        <dbReference type="ARBA" id="ARBA00022692"/>
    </source>
</evidence>
<dbReference type="Proteomes" id="UP000297527">
    <property type="component" value="Unassembled WGS sequence"/>
</dbReference>
<dbReference type="InterPro" id="IPR036259">
    <property type="entry name" value="MFS_trans_sf"/>
</dbReference>
<keyword evidence="7" id="KW-1185">Reference proteome</keyword>
<evidence type="ECO:0008006" key="8">
    <source>
        <dbReference type="Google" id="ProtNLM"/>
    </source>
</evidence>
<sequence>MSSTKVSLSLPDTARFEDPIAQHSNKLFVTLPEDTDNYLVDFEGPVDQSNPLNWPLWYKWTLIIKSCNCLMLTCPPPPYITLIASIWELGEAVGALLTSPLSEIFGRAPIYNVTNTLFVVFSIASGLSTSPGMLIGFRFLNGMDDASISLNSSIAGDLFVQAERGLPIAILSFPPLIGPVLGPIIGGYLTQFAGGVFKIAFFFVFRETYAPKILRNKAQKLRKETGDLNYNSRFDFDNRAPGIMILKDGLVRPVSMFFGSPVVFILSIQVSITYGYMYILFTNLTPVFEQTYGFSQGAAGLSFLGLNSLKVHDQKWSIQARDSSSSDGYWGNSLSTWTVFYGWTAEHHVFYVVPMIGTATVGLGYFITNIPLQAYLVDIYHEYAASAVGATVVLRCIFATVIPMGALPLYDRFGLGWGNSVLKFIAVLFIPVPLLLMRFGEHLRRYR</sequence>
<dbReference type="Pfam" id="PF07690">
    <property type="entry name" value="MFS_1"/>
    <property type="match status" value="1"/>
</dbReference>
<dbReference type="SUPFAM" id="SSF103473">
    <property type="entry name" value="MFS general substrate transporter"/>
    <property type="match status" value="1"/>
</dbReference>
<reference evidence="6 7" key="1">
    <citation type="submission" date="2017-12" db="EMBL/GenBank/DDBJ databases">
        <title>Comparative genomics of Botrytis spp.</title>
        <authorList>
            <person name="Valero-Jimenez C.A."/>
            <person name="Tapia P."/>
            <person name="Veloso J."/>
            <person name="Silva-Moreno E."/>
            <person name="Staats M."/>
            <person name="Valdes J.H."/>
            <person name="Van Kan J.A.L."/>
        </authorList>
    </citation>
    <scope>NUCLEOTIDE SEQUENCE [LARGE SCALE GENOMIC DNA]</scope>
    <source>
        <strain evidence="6 7">MUCL11595</strain>
    </source>
</reference>
<dbReference type="GO" id="GO:0022857">
    <property type="term" value="F:transmembrane transporter activity"/>
    <property type="evidence" value="ECO:0007669"/>
    <property type="project" value="InterPro"/>
</dbReference>
<dbReference type="InterPro" id="IPR011701">
    <property type="entry name" value="MFS"/>
</dbReference>
<evidence type="ECO:0000256" key="5">
    <source>
        <dbReference type="SAM" id="Phobius"/>
    </source>
</evidence>
<gene>
    <name evidence="6" type="ORF">BCON_0013g00450</name>
</gene>
<keyword evidence="2 5" id="KW-0812">Transmembrane</keyword>
<keyword evidence="3 5" id="KW-1133">Transmembrane helix</keyword>
<keyword evidence="4 5" id="KW-0472">Membrane</keyword>
<feature type="transmembrane region" description="Helical" evidence="5">
    <location>
        <begin position="254"/>
        <end position="279"/>
    </location>
</feature>
<evidence type="ECO:0000256" key="3">
    <source>
        <dbReference type="ARBA" id="ARBA00022989"/>
    </source>
</evidence>
<dbReference type="GO" id="GO:0016020">
    <property type="term" value="C:membrane"/>
    <property type="evidence" value="ECO:0007669"/>
    <property type="project" value="UniProtKB-SubCell"/>
</dbReference>
<evidence type="ECO:0000256" key="1">
    <source>
        <dbReference type="ARBA" id="ARBA00004141"/>
    </source>
</evidence>
<feature type="transmembrane region" description="Helical" evidence="5">
    <location>
        <begin position="117"/>
        <end position="140"/>
    </location>
</feature>
<evidence type="ECO:0000313" key="6">
    <source>
        <dbReference type="EMBL" id="TGO63399.1"/>
    </source>
</evidence>
<comment type="caution">
    <text evidence="6">The sequence shown here is derived from an EMBL/GenBank/DDBJ whole genome shotgun (WGS) entry which is preliminary data.</text>
</comment>
<feature type="transmembrane region" description="Helical" evidence="5">
    <location>
        <begin position="180"/>
        <end position="205"/>
    </location>
</feature>
<dbReference type="PANTHER" id="PTHR23502">
    <property type="entry name" value="MAJOR FACILITATOR SUPERFAMILY"/>
    <property type="match status" value="1"/>
</dbReference>
<protein>
    <recommendedName>
        <fullName evidence="8">Major facilitator superfamily (MFS) profile domain-containing protein</fullName>
    </recommendedName>
</protein>
<proteinExistence type="predicted"/>
<accession>A0A4Z1IPC2</accession>